<dbReference type="EMBL" id="CP021659">
    <property type="protein sequence ID" value="AWK15016.1"/>
    <property type="molecule type" value="Genomic_DNA"/>
</dbReference>
<reference evidence="1 2" key="1">
    <citation type="submission" date="2017-05" db="EMBL/GenBank/DDBJ databases">
        <title>Genome sequence of Candidatus Fukatsuia symbiotica and Candidatus Hamiltonella defensa from Acyrthosiphon pisum strain 5D.</title>
        <authorList>
            <person name="Patel V.A."/>
            <person name="Chevignon G."/>
            <person name="Russell J.A."/>
            <person name="Oliver K.M."/>
        </authorList>
    </citation>
    <scope>NUCLEOTIDE SEQUENCE [LARGE SCALE GENOMIC DNA]</scope>
    <source>
        <strain evidence="1 2">5D</strain>
    </source>
</reference>
<dbReference type="InterPro" id="IPR021221">
    <property type="entry name" value="Fil"/>
</dbReference>
<accession>A0A2U8I766</accession>
<dbReference type="OrthoDB" id="6428976at2"/>
<dbReference type="Proteomes" id="UP000261875">
    <property type="component" value="Chromosome"/>
</dbReference>
<proteinExistence type="predicted"/>
<sequence length="68" mass="7653">MSIKTCTSVAVLPDNPLHITHRRGWLETPDGRRVQPNTQAVQFIKGMSTPVISQPCRRCFSRLMGIFA</sequence>
<dbReference type="AlphaFoldDB" id="A0A2U8I766"/>
<organism evidence="1 2">
    <name type="scientific">Candidatus Fukatsuia symbiotica</name>
    <dbReference type="NCBI Taxonomy" id="1878942"/>
    <lineage>
        <taxon>Bacteria</taxon>
        <taxon>Pseudomonadati</taxon>
        <taxon>Pseudomonadota</taxon>
        <taxon>Gammaproteobacteria</taxon>
        <taxon>Enterobacterales</taxon>
        <taxon>Yersiniaceae</taxon>
        <taxon>Candidatus Fukatsuia</taxon>
    </lineage>
</organism>
<gene>
    <name evidence="1" type="ORF">CCS41_11935</name>
</gene>
<keyword evidence="2" id="KW-1185">Reference proteome</keyword>
<dbReference type="Pfam" id="PF10893">
    <property type="entry name" value="Phage_186_Fil"/>
    <property type="match status" value="1"/>
</dbReference>
<evidence type="ECO:0000313" key="2">
    <source>
        <dbReference type="Proteomes" id="UP000261875"/>
    </source>
</evidence>
<dbReference type="KEGG" id="fsm:CCS41_11935"/>
<name>A0A2U8I766_9GAMM</name>
<protein>
    <submittedName>
        <fullName evidence="1">Uncharacterized protein</fullName>
    </submittedName>
</protein>
<dbReference type="RefSeq" id="WP_119797606.1">
    <property type="nucleotide sequence ID" value="NZ_CP021659.1"/>
</dbReference>
<evidence type="ECO:0000313" key="1">
    <source>
        <dbReference type="EMBL" id="AWK15016.1"/>
    </source>
</evidence>